<dbReference type="Proteomes" id="UP000265520">
    <property type="component" value="Unassembled WGS sequence"/>
</dbReference>
<organism evidence="2 3">
    <name type="scientific">Trifolium medium</name>
    <dbReference type="NCBI Taxonomy" id="97028"/>
    <lineage>
        <taxon>Eukaryota</taxon>
        <taxon>Viridiplantae</taxon>
        <taxon>Streptophyta</taxon>
        <taxon>Embryophyta</taxon>
        <taxon>Tracheophyta</taxon>
        <taxon>Spermatophyta</taxon>
        <taxon>Magnoliopsida</taxon>
        <taxon>eudicotyledons</taxon>
        <taxon>Gunneridae</taxon>
        <taxon>Pentapetalae</taxon>
        <taxon>rosids</taxon>
        <taxon>fabids</taxon>
        <taxon>Fabales</taxon>
        <taxon>Fabaceae</taxon>
        <taxon>Papilionoideae</taxon>
        <taxon>50 kb inversion clade</taxon>
        <taxon>NPAAA clade</taxon>
        <taxon>Hologalegina</taxon>
        <taxon>IRL clade</taxon>
        <taxon>Trifolieae</taxon>
        <taxon>Trifolium</taxon>
    </lineage>
</organism>
<sequence>HAEGEQDGQEEEEASGSDGDTEKIVEDSDESSSN</sequence>
<accession>A0A392UNA6</accession>
<keyword evidence="3" id="KW-1185">Reference proteome</keyword>
<proteinExistence type="predicted"/>
<reference evidence="2 3" key="1">
    <citation type="journal article" date="2018" name="Front. Plant Sci.">
        <title>Red Clover (Trifolium pratense) and Zigzag Clover (T. medium) - A Picture of Genomic Similarities and Differences.</title>
        <authorList>
            <person name="Dluhosova J."/>
            <person name="Istvanek J."/>
            <person name="Nedelnik J."/>
            <person name="Repkova J."/>
        </authorList>
    </citation>
    <scope>NUCLEOTIDE SEQUENCE [LARGE SCALE GENOMIC DNA]</scope>
    <source>
        <strain evidence="3">cv. 10/8</strain>
        <tissue evidence="2">Leaf</tissue>
    </source>
</reference>
<dbReference type="EMBL" id="LXQA010874240">
    <property type="protein sequence ID" value="MCI75061.1"/>
    <property type="molecule type" value="Genomic_DNA"/>
</dbReference>
<dbReference type="AlphaFoldDB" id="A0A392UNA6"/>
<feature type="compositionally biased region" description="Acidic residues" evidence="1">
    <location>
        <begin position="1"/>
        <end position="15"/>
    </location>
</feature>
<evidence type="ECO:0000313" key="2">
    <source>
        <dbReference type="EMBL" id="MCI75061.1"/>
    </source>
</evidence>
<feature type="non-terminal residue" evidence="2">
    <location>
        <position position="1"/>
    </location>
</feature>
<evidence type="ECO:0000256" key="1">
    <source>
        <dbReference type="SAM" id="MobiDB-lite"/>
    </source>
</evidence>
<comment type="caution">
    <text evidence="2">The sequence shown here is derived from an EMBL/GenBank/DDBJ whole genome shotgun (WGS) entry which is preliminary data.</text>
</comment>
<feature type="region of interest" description="Disordered" evidence="1">
    <location>
        <begin position="1"/>
        <end position="34"/>
    </location>
</feature>
<name>A0A392UNA6_9FABA</name>
<evidence type="ECO:0000313" key="3">
    <source>
        <dbReference type="Proteomes" id="UP000265520"/>
    </source>
</evidence>
<protein>
    <submittedName>
        <fullName evidence="2">Uncharacterized protein</fullName>
    </submittedName>
</protein>